<gene>
    <name evidence="3" type="ORF">KC19_VG311100</name>
</gene>
<reference evidence="3" key="1">
    <citation type="submission" date="2020-06" db="EMBL/GenBank/DDBJ databases">
        <title>WGS assembly of Ceratodon purpureus strain R40.</title>
        <authorList>
            <person name="Carey S.B."/>
            <person name="Jenkins J."/>
            <person name="Shu S."/>
            <person name="Lovell J.T."/>
            <person name="Sreedasyam A."/>
            <person name="Maumus F."/>
            <person name="Tiley G.P."/>
            <person name="Fernandez-Pozo N."/>
            <person name="Barry K."/>
            <person name="Chen C."/>
            <person name="Wang M."/>
            <person name="Lipzen A."/>
            <person name="Daum C."/>
            <person name="Saski C.A."/>
            <person name="Payton A.C."/>
            <person name="Mcbreen J.C."/>
            <person name="Conrad R.E."/>
            <person name="Kollar L.M."/>
            <person name="Olsson S."/>
            <person name="Huttunen S."/>
            <person name="Landis J.B."/>
            <person name="Wickett N.J."/>
            <person name="Johnson M.G."/>
            <person name="Rensing S.A."/>
            <person name="Grimwood J."/>
            <person name="Schmutz J."/>
            <person name="Mcdaniel S.F."/>
        </authorList>
    </citation>
    <scope>NUCLEOTIDE SEQUENCE</scope>
    <source>
        <strain evidence="3">R40</strain>
    </source>
</reference>
<proteinExistence type="predicted"/>
<evidence type="ECO:0000313" key="4">
    <source>
        <dbReference type="Proteomes" id="UP000822688"/>
    </source>
</evidence>
<feature type="region of interest" description="Disordered" evidence="1">
    <location>
        <begin position="47"/>
        <end position="71"/>
    </location>
</feature>
<protein>
    <recommendedName>
        <fullName evidence="5">Secreted protein</fullName>
    </recommendedName>
</protein>
<dbReference type="AlphaFoldDB" id="A0A8T0HWG1"/>
<organism evidence="3 4">
    <name type="scientific">Ceratodon purpureus</name>
    <name type="common">Fire moss</name>
    <name type="synonym">Dicranum purpureum</name>
    <dbReference type="NCBI Taxonomy" id="3225"/>
    <lineage>
        <taxon>Eukaryota</taxon>
        <taxon>Viridiplantae</taxon>
        <taxon>Streptophyta</taxon>
        <taxon>Embryophyta</taxon>
        <taxon>Bryophyta</taxon>
        <taxon>Bryophytina</taxon>
        <taxon>Bryopsida</taxon>
        <taxon>Dicranidae</taxon>
        <taxon>Pseudoditrichales</taxon>
        <taxon>Ditrichaceae</taxon>
        <taxon>Ceratodon</taxon>
    </lineage>
</organism>
<evidence type="ECO:0000256" key="1">
    <source>
        <dbReference type="SAM" id="MobiDB-lite"/>
    </source>
</evidence>
<feature type="compositionally biased region" description="Polar residues" evidence="1">
    <location>
        <begin position="61"/>
        <end position="71"/>
    </location>
</feature>
<comment type="caution">
    <text evidence="3">The sequence shown here is derived from an EMBL/GenBank/DDBJ whole genome shotgun (WGS) entry which is preliminary data.</text>
</comment>
<feature type="signal peptide" evidence="2">
    <location>
        <begin position="1"/>
        <end position="21"/>
    </location>
</feature>
<keyword evidence="4" id="KW-1185">Reference proteome</keyword>
<evidence type="ECO:0000256" key="2">
    <source>
        <dbReference type="SAM" id="SignalP"/>
    </source>
</evidence>
<feature type="chain" id="PRO_5035911127" description="Secreted protein" evidence="2">
    <location>
        <begin position="22"/>
        <end position="71"/>
    </location>
</feature>
<name>A0A8T0HWG1_CERPU</name>
<dbReference type="Proteomes" id="UP000822688">
    <property type="component" value="Chromosome V"/>
</dbReference>
<dbReference type="EMBL" id="CM026426">
    <property type="protein sequence ID" value="KAG0575015.1"/>
    <property type="molecule type" value="Genomic_DNA"/>
</dbReference>
<evidence type="ECO:0008006" key="5">
    <source>
        <dbReference type="Google" id="ProtNLM"/>
    </source>
</evidence>
<sequence length="71" mass="7579">MNSVNGVVAYLLWLMISALNSERRLPRQNAPRAILCAVRGVEFSPPPTPPAFSDVGDPSLLASSFSSPDPP</sequence>
<accession>A0A8T0HWG1</accession>
<keyword evidence="2" id="KW-0732">Signal</keyword>
<evidence type="ECO:0000313" key="3">
    <source>
        <dbReference type="EMBL" id="KAG0575015.1"/>
    </source>
</evidence>